<organism evidence="5 6">
    <name type="scientific">Mycena rosella</name>
    <name type="common">Pink bonnet</name>
    <name type="synonym">Agaricus rosellus</name>
    <dbReference type="NCBI Taxonomy" id="1033263"/>
    <lineage>
        <taxon>Eukaryota</taxon>
        <taxon>Fungi</taxon>
        <taxon>Dikarya</taxon>
        <taxon>Basidiomycota</taxon>
        <taxon>Agaricomycotina</taxon>
        <taxon>Agaricomycetes</taxon>
        <taxon>Agaricomycetidae</taxon>
        <taxon>Agaricales</taxon>
        <taxon>Marasmiineae</taxon>
        <taxon>Mycenaceae</taxon>
        <taxon>Mycena</taxon>
    </lineage>
</organism>
<feature type="compositionally biased region" description="Low complexity" evidence="2">
    <location>
        <begin position="1"/>
        <end position="27"/>
    </location>
</feature>
<evidence type="ECO:0000256" key="1">
    <source>
        <dbReference type="ARBA" id="ARBA00023242"/>
    </source>
</evidence>
<feature type="transmembrane region" description="Helical" evidence="3">
    <location>
        <begin position="153"/>
        <end position="177"/>
    </location>
</feature>
<keyword evidence="3" id="KW-0812">Transmembrane</keyword>
<evidence type="ECO:0000313" key="5">
    <source>
        <dbReference type="EMBL" id="KAJ7687153.1"/>
    </source>
</evidence>
<dbReference type="Gene3D" id="1.10.10.60">
    <property type="entry name" value="Homeodomain-like"/>
    <property type="match status" value="1"/>
</dbReference>
<reference evidence="5" key="1">
    <citation type="submission" date="2023-03" db="EMBL/GenBank/DDBJ databases">
        <title>Massive genome expansion in bonnet fungi (Mycena s.s.) driven by repeated elements and novel gene families across ecological guilds.</title>
        <authorList>
            <consortium name="Lawrence Berkeley National Laboratory"/>
            <person name="Harder C.B."/>
            <person name="Miyauchi S."/>
            <person name="Viragh M."/>
            <person name="Kuo A."/>
            <person name="Thoen E."/>
            <person name="Andreopoulos B."/>
            <person name="Lu D."/>
            <person name="Skrede I."/>
            <person name="Drula E."/>
            <person name="Henrissat B."/>
            <person name="Morin E."/>
            <person name="Kohler A."/>
            <person name="Barry K."/>
            <person name="LaButti K."/>
            <person name="Morin E."/>
            <person name="Salamov A."/>
            <person name="Lipzen A."/>
            <person name="Mereny Z."/>
            <person name="Hegedus B."/>
            <person name="Baldrian P."/>
            <person name="Stursova M."/>
            <person name="Weitz H."/>
            <person name="Taylor A."/>
            <person name="Grigoriev I.V."/>
            <person name="Nagy L.G."/>
            <person name="Martin F."/>
            <person name="Kauserud H."/>
        </authorList>
    </citation>
    <scope>NUCLEOTIDE SEQUENCE</scope>
    <source>
        <strain evidence="5">CBHHK067</strain>
    </source>
</reference>
<name>A0AAD7GEG2_MYCRO</name>
<keyword evidence="3" id="KW-1133">Transmembrane helix</keyword>
<evidence type="ECO:0000256" key="2">
    <source>
        <dbReference type="SAM" id="MobiDB-lite"/>
    </source>
</evidence>
<feature type="domain" description="Myb-like" evidence="4">
    <location>
        <begin position="105"/>
        <end position="153"/>
    </location>
</feature>
<proteinExistence type="predicted"/>
<keyword evidence="6" id="KW-1185">Reference proteome</keyword>
<dbReference type="InterPro" id="IPR052450">
    <property type="entry name" value="TRBD-Containing_Protein"/>
</dbReference>
<feature type="compositionally biased region" description="Pro residues" evidence="2">
    <location>
        <begin position="28"/>
        <end position="37"/>
    </location>
</feature>
<dbReference type="EMBL" id="JARKIE010000090">
    <property type="protein sequence ID" value="KAJ7687153.1"/>
    <property type="molecule type" value="Genomic_DNA"/>
</dbReference>
<dbReference type="InterPro" id="IPR009057">
    <property type="entry name" value="Homeodomain-like_sf"/>
</dbReference>
<dbReference type="SUPFAM" id="SSF46689">
    <property type="entry name" value="Homeodomain-like"/>
    <property type="match status" value="1"/>
</dbReference>
<dbReference type="AlphaFoldDB" id="A0AAD7GEG2"/>
<dbReference type="Proteomes" id="UP001221757">
    <property type="component" value="Unassembled WGS sequence"/>
</dbReference>
<evidence type="ECO:0000256" key="3">
    <source>
        <dbReference type="SAM" id="Phobius"/>
    </source>
</evidence>
<evidence type="ECO:0000259" key="4">
    <source>
        <dbReference type="PROSITE" id="PS50090"/>
    </source>
</evidence>
<gene>
    <name evidence="5" type="ORF">B0H17DRAFT_1332545</name>
</gene>
<dbReference type="CDD" id="cd11660">
    <property type="entry name" value="SANT_TRF"/>
    <property type="match status" value="1"/>
</dbReference>
<dbReference type="InterPro" id="IPR001005">
    <property type="entry name" value="SANT/Myb"/>
</dbReference>
<feature type="compositionally biased region" description="Acidic residues" evidence="2">
    <location>
        <begin position="92"/>
        <end position="101"/>
    </location>
</feature>
<sequence>MASGAPAPSASASTANALPARATFSSPRPSPPPLPPRARPDAAPAPDAAPEAAPRLARAPSSPRLVPAWHFRDDTSVAYARKGKVRRLAAASDDEDAEGAGEDGPAKKARRKWTQEETQMLVAGHGVGNWKAILSDPNLAFANRSPVDLKDRYVPPFVVSLFLSSFLPSFFSLLFVLHLVSSPRLLLVAARVSLARSRDPHKRRLSRVPHRLCLPAACVYDPAPTFPSHRAALSLPPRAV</sequence>
<comment type="caution">
    <text evidence="5">The sequence shown here is derived from an EMBL/GenBank/DDBJ whole genome shotgun (WGS) entry which is preliminary data.</text>
</comment>
<dbReference type="PROSITE" id="PS50090">
    <property type="entry name" value="MYB_LIKE"/>
    <property type="match status" value="1"/>
</dbReference>
<feature type="region of interest" description="Disordered" evidence="2">
    <location>
        <begin position="1"/>
        <end position="67"/>
    </location>
</feature>
<evidence type="ECO:0000313" key="6">
    <source>
        <dbReference type="Proteomes" id="UP001221757"/>
    </source>
</evidence>
<keyword evidence="3" id="KW-0472">Membrane</keyword>
<feature type="compositionally biased region" description="Low complexity" evidence="2">
    <location>
        <begin position="41"/>
        <end position="64"/>
    </location>
</feature>
<keyword evidence="1" id="KW-0539">Nucleus</keyword>
<dbReference type="PANTHER" id="PTHR46734">
    <property type="entry name" value="TELOMERIC REPEAT-BINDING FACTOR 1 TERF1"/>
    <property type="match status" value="1"/>
</dbReference>
<feature type="region of interest" description="Disordered" evidence="2">
    <location>
        <begin position="88"/>
        <end position="111"/>
    </location>
</feature>
<dbReference type="PANTHER" id="PTHR46734:SF1">
    <property type="entry name" value="TELOMERIC REPEAT-BINDING FACTOR 1"/>
    <property type="match status" value="1"/>
</dbReference>
<accession>A0AAD7GEG2</accession>
<protein>
    <recommendedName>
        <fullName evidence="4">Myb-like domain-containing protein</fullName>
    </recommendedName>
</protein>